<dbReference type="SUPFAM" id="SSF49299">
    <property type="entry name" value="PKD domain"/>
    <property type="match status" value="3"/>
</dbReference>
<dbReference type="Pfam" id="PF22352">
    <property type="entry name" value="K319L-like_PKD"/>
    <property type="match status" value="8"/>
</dbReference>
<feature type="compositionally biased region" description="Polar residues" evidence="1">
    <location>
        <begin position="1177"/>
        <end position="1189"/>
    </location>
</feature>
<dbReference type="GO" id="GO:0031410">
    <property type="term" value="C:cytoplasmic vesicle"/>
    <property type="evidence" value="ECO:0007669"/>
    <property type="project" value="TreeGrafter"/>
</dbReference>
<dbReference type="KEGG" id="cfus:CYFUS_003719"/>
<evidence type="ECO:0000313" key="4">
    <source>
        <dbReference type="EMBL" id="ATB38285.1"/>
    </source>
</evidence>
<sequence>MAIRLFACACFLFADTALALDTICARVRLQIDQKLTLERQGFDAMMRITNALDTVELKQVRVDVLFTDEAGAPVRATSDPNDTSASFFIRIDTIGGISDVNGNGTVAPASVAEVHWLIIPSPGAGGTVPGGKIYFVGANLSYTVGGEAQTMKVSPDTVTVQPMPRLTLDYFLTQEVFADDPFTPQIEPQVPFTLGVRVRNGGAAAARNVKIESAQPKIVENIQGLLVGFQITGSYVNDSPTSPSLLAELGNIAPSAASTGRWVMTTTLSGKFVEFNASFTHSDALGGALTSLIDATHAHLLVRDVRVDLPGRDSVRDFLARDDDVLRVYESTGVDTMVTDQSESSTLSPSGGDATYQLLAPQTAGFMYVRLPDPSGGTKQLGPVTRSDGKVIPPENVWLSRSRATPGGPFSYWINLFDANTPGTYTLVLMALAGTPRPPVLQSIPDHVVREGERVEFLVEASDPDGTIPSITTSQLPVGARFTPQAPSSGTARGSFEWTPATGQSGQYPITFTASDGSLTATRTSTITVTTLVPPSGPDTPVISRPAVASTVTAPQPELAVAPTANPLDTAASYQFELYRDASYTDRIAQSPVVPRTSLGAAWQVPAPLADNTLYHWRVRAFDGTTYSTWTLGRFTVNTANDAPSIPAIAAPAPGGHVDTPSPTLSISNSTDPDGEPVVYRFEVYADAALSQKLREFSNVAAGADGVTHVAVAPPLADQTTYHWRAFAIDPHGAITASPAASFSIDASHPAPGVPAILSPVVGTVVTSASVPLRVTHGAHEPGVAVSYFFELDRDRGFASSSLVHSGAVPEGQDATSFTVTGLAENARYFWRAKSSDGVAESAWVYGDFFVDQANDPPGVPTPLNPGQGAFVSTREPLLELGASSDPDGDTVVYRLEIYSDEALSSRVAEKLTNTRTWVVQPPLVDEATYFWRVRAEDTRGGASAWSAVQRFSVHTGTVRPPGLVLVEPAGIVTVSGSSVPIAWEIDDPTHASTLALFSDRDAQGEDGTLIVRDLAQDPATTTGRYTWNVSTLLPGTYYVYASATNRAGTTTRYAAGAYVIPVPQPRGGVTLTPTTQLETTEAGGTATFTVALTSAPRSEVTLGFTASQPNEARLAPFALTFTPTNWNVPRAVTVTGLPDCVDDGDQPYQVVPGRASSADPDYNGVQAAPLAFVNRGSTSGCGENQAPQANAGPDQTVGSGSTVVLAGSGTDVDGTVVAYHWAQTSGPSVTLSNASIAAPHFTAPSPAADTVLGFELTITDDDGATGRDSVAVTVRAPSNQPPVANAGPDQTVTTGALVTLAGSGIDVDGTIVTYAWAQVSGPAVTLSGETSATATFSAPAVSTPASLGFTLTVTDDHGASGTASVTVTVQPLLNQPPTANAGADQTAIPGTPVTLTGSATDPDGTVVALLWTQTAGPTVTLIDASTATARFTAPVVSASTVLTFQLTVTDNQGASASASVSITVVPNQPPVVSAGTAQTVNERTLVTLAGAASDADGAIASVQWTQTAGPSVALTNANLLTAHFTAPAASTDTVLTFTLTATDNLGASSSATTHVTIHHVNQPPTANAGPSQTVNENTLVTLSGAGSDPDGSVVSYAWVQTTGHPVALVNARTAVATFTSPQINGPSTLTFSLTVTDNEGATGTAHINVQVLDNIQNELPRVNAGPSQMVDEGTPVILTGGATDSDGTITSLQWTQTAGPVVALSGAQSAVARFTAPGVSARTVLKFRLTATDNGGASDSSDTEVVVRDVLASPVVDAGPDFAVNEGARVNIQGRANQSGVTYRWTLGPGPAVKLNGANTAVVSFTAPAVTADSVLTLKLTVLGQTGAAGFDTVNVTIRNVNKPPVAEVERLEGFDERTLVTLSGRGSKDPDGRIRSYLWVQTSGPAVALSSPRSATPSFTAPEVTGETTLSFRVIVTDDEGSTGSSVVNVMVRDVQRR</sequence>
<name>A0A250J2V0_9BACT</name>
<dbReference type="Proteomes" id="UP000217257">
    <property type="component" value="Chromosome"/>
</dbReference>
<dbReference type="Gene3D" id="2.60.40.3010">
    <property type="match status" value="1"/>
</dbReference>
<accession>A0A250J2V0</accession>
<dbReference type="InterPro" id="IPR036116">
    <property type="entry name" value="FN3_sf"/>
</dbReference>
<dbReference type="CDD" id="cd00146">
    <property type="entry name" value="PKD"/>
    <property type="match status" value="2"/>
</dbReference>
<organism evidence="4 5">
    <name type="scientific">Cystobacter fuscus</name>
    <dbReference type="NCBI Taxonomy" id="43"/>
    <lineage>
        <taxon>Bacteria</taxon>
        <taxon>Pseudomonadati</taxon>
        <taxon>Myxococcota</taxon>
        <taxon>Myxococcia</taxon>
        <taxon>Myxococcales</taxon>
        <taxon>Cystobacterineae</taxon>
        <taxon>Archangiaceae</taxon>
        <taxon>Cystobacter</taxon>
    </lineage>
</organism>
<feature type="region of interest" description="Disordered" evidence="1">
    <location>
        <begin position="1177"/>
        <end position="1202"/>
    </location>
</feature>
<gene>
    <name evidence="4" type="ORF">CYFUS_003719</name>
</gene>
<dbReference type="InterPro" id="IPR003961">
    <property type="entry name" value="FN3_dom"/>
</dbReference>
<dbReference type="RefSeq" id="WP_095986480.1">
    <property type="nucleotide sequence ID" value="NZ_CP022098.1"/>
</dbReference>
<feature type="domain" description="Fibronectin type-III" evidence="3">
    <location>
        <begin position="857"/>
        <end position="957"/>
    </location>
</feature>
<reference evidence="4 5" key="1">
    <citation type="submission" date="2017-06" db="EMBL/GenBank/DDBJ databases">
        <title>Sequencing and comparative analysis of myxobacterial genomes.</title>
        <authorList>
            <person name="Rupp O."/>
            <person name="Goesmann A."/>
            <person name="Sogaard-Andersen L."/>
        </authorList>
    </citation>
    <scope>NUCLEOTIDE SEQUENCE [LARGE SCALE GENOMIC DNA]</scope>
    <source>
        <strain evidence="4 5">DSM 52655</strain>
    </source>
</reference>
<dbReference type="PANTHER" id="PTHR46182">
    <property type="entry name" value="FI19480P1"/>
    <property type="match status" value="1"/>
</dbReference>
<dbReference type="EMBL" id="CP022098">
    <property type="protein sequence ID" value="ATB38285.1"/>
    <property type="molecule type" value="Genomic_DNA"/>
</dbReference>
<dbReference type="GO" id="GO:0016020">
    <property type="term" value="C:membrane"/>
    <property type="evidence" value="ECO:0007669"/>
    <property type="project" value="InterPro"/>
</dbReference>
<dbReference type="PANTHER" id="PTHR46182:SF2">
    <property type="entry name" value="FI19480P1"/>
    <property type="match status" value="1"/>
</dbReference>
<dbReference type="Gene3D" id="2.60.40.10">
    <property type="entry name" value="Immunoglobulins"/>
    <property type="match status" value="11"/>
</dbReference>
<protein>
    <recommendedName>
        <fullName evidence="3">Fibronectin type-III domain-containing protein</fullName>
    </recommendedName>
</protein>
<proteinExistence type="predicted"/>
<evidence type="ECO:0000256" key="2">
    <source>
        <dbReference type="SAM" id="SignalP"/>
    </source>
</evidence>
<evidence type="ECO:0000313" key="5">
    <source>
        <dbReference type="Proteomes" id="UP000217257"/>
    </source>
</evidence>
<dbReference type="SUPFAM" id="SSF49265">
    <property type="entry name" value="Fibronectin type III"/>
    <property type="match status" value="2"/>
</dbReference>
<keyword evidence="2" id="KW-0732">Signal</keyword>
<dbReference type="Pfam" id="PF17963">
    <property type="entry name" value="Big_9"/>
    <property type="match status" value="1"/>
</dbReference>
<dbReference type="SUPFAM" id="SSF49313">
    <property type="entry name" value="Cadherin-like"/>
    <property type="match status" value="1"/>
</dbReference>
<dbReference type="InterPro" id="IPR029865">
    <property type="entry name" value="KIAA0319-like"/>
</dbReference>
<dbReference type="SMART" id="SM00089">
    <property type="entry name" value="PKD"/>
    <property type="match status" value="9"/>
</dbReference>
<dbReference type="PROSITE" id="PS50853">
    <property type="entry name" value="FN3"/>
    <property type="match status" value="1"/>
</dbReference>
<dbReference type="InterPro" id="IPR015919">
    <property type="entry name" value="Cadherin-like_sf"/>
</dbReference>
<feature type="signal peptide" evidence="2">
    <location>
        <begin position="1"/>
        <end position="19"/>
    </location>
</feature>
<dbReference type="InterPro" id="IPR013783">
    <property type="entry name" value="Ig-like_fold"/>
</dbReference>
<dbReference type="GO" id="GO:0005509">
    <property type="term" value="F:calcium ion binding"/>
    <property type="evidence" value="ECO:0007669"/>
    <property type="project" value="InterPro"/>
</dbReference>
<feature type="chain" id="PRO_5012468011" description="Fibronectin type-III domain-containing protein" evidence="2">
    <location>
        <begin position="20"/>
        <end position="1940"/>
    </location>
</feature>
<evidence type="ECO:0000256" key="1">
    <source>
        <dbReference type="SAM" id="MobiDB-lite"/>
    </source>
</evidence>
<dbReference type="InterPro" id="IPR035986">
    <property type="entry name" value="PKD_dom_sf"/>
</dbReference>
<dbReference type="InterPro" id="IPR022409">
    <property type="entry name" value="PKD/Chitinase_dom"/>
</dbReference>
<evidence type="ECO:0000259" key="3">
    <source>
        <dbReference type="PROSITE" id="PS50853"/>
    </source>
</evidence>